<keyword evidence="2" id="KW-0732">Signal</keyword>
<reference evidence="3" key="1">
    <citation type="submission" date="2022-12" db="EMBL/GenBank/DDBJ databases">
        <title>Paraconexibacter alkalitolerans sp. nov. and Baekduia alba sp. nov., isolated from soil and emended description of the genera Paraconexibacter (Chun et al., 2020) and Baekduia (An et al., 2020).</title>
        <authorList>
            <person name="Vieira S."/>
            <person name="Huber K.J."/>
            <person name="Geppert A."/>
            <person name="Wolf J."/>
            <person name="Neumann-Schaal M."/>
            <person name="Muesken M."/>
            <person name="Overmann J."/>
        </authorList>
    </citation>
    <scope>NUCLEOTIDE SEQUENCE</scope>
    <source>
        <strain evidence="3">AEG42_29</strain>
    </source>
</reference>
<gene>
    <name evidence="3" type="ORF">DSM112329_01539</name>
</gene>
<accession>A0AAU7ASR4</accession>
<dbReference type="RefSeq" id="WP_354701231.1">
    <property type="nucleotide sequence ID" value="NZ_CP114014.1"/>
</dbReference>
<evidence type="ECO:0000256" key="2">
    <source>
        <dbReference type="SAM" id="SignalP"/>
    </source>
</evidence>
<dbReference type="KEGG" id="parq:DSM112329_01539"/>
<evidence type="ECO:0008006" key="4">
    <source>
        <dbReference type="Google" id="ProtNLM"/>
    </source>
</evidence>
<evidence type="ECO:0000313" key="3">
    <source>
        <dbReference type="EMBL" id="XAY04703.1"/>
    </source>
</evidence>
<dbReference type="PROSITE" id="PS51257">
    <property type="entry name" value="PROKAR_LIPOPROTEIN"/>
    <property type="match status" value="1"/>
</dbReference>
<dbReference type="Gene3D" id="2.50.20.20">
    <property type="match status" value="1"/>
</dbReference>
<sequence length="382" mass="38167">MLRARRPVAAFFAVLCLLFVAACGGSDEKKPSGAAGVLAEAFGPDKPVRSGDVDAAITFDQTGLTGVGPQVKVDLEGPFQSQGGGKLPFFDLDFGLLAGGTQLKAGAVSTADKGFLKFDGADYALPAAVFTQFQKAYKDSLQAASDGDKKASGTSLQSLGVDPLRWLSAPKTVGTEQVGGVATDHVSASVDVPKLLEDVDKLLRKAGSVSGAAGQAAGVPNGLTTPQRTVLAGAVTGTTFDVWAGKDDGTLRKLDVTVAFELPEIAQAAAGGLKKGRLRLALTVADLNEKQTITAPTTTRPFAELQTQLAQLITGVFGGGAAVPGAGGTGSGSGAGTGSGSGSGTTGGSAGTAPPQNDYDACMAAAGADIAKVNECAPLLNP</sequence>
<protein>
    <recommendedName>
        <fullName evidence="4">LppX_LprAFG lipoprotein</fullName>
    </recommendedName>
</protein>
<feature type="signal peptide" evidence="2">
    <location>
        <begin position="1"/>
        <end position="22"/>
    </location>
</feature>
<feature type="chain" id="PRO_5043907650" description="LppX_LprAFG lipoprotein" evidence="2">
    <location>
        <begin position="23"/>
        <end position="382"/>
    </location>
</feature>
<feature type="compositionally biased region" description="Gly residues" evidence="1">
    <location>
        <begin position="328"/>
        <end position="350"/>
    </location>
</feature>
<name>A0AAU7ASR4_9ACTN</name>
<dbReference type="EMBL" id="CP114014">
    <property type="protein sequence ID" value="XAY04703.1"/>
    <property type="molecule type" value="Genomic_DNA"/>
</dbReference>
<dbReference type="AlphaFoldDB" id="A0AAU7ASR4"/>
<evidence type="ECO:0000256" key="1">
    <source>
        <dbReference type="SAM" id="MobiDB-lite"/>
    </source>
</evidence>
<feature type="region of interest" description="Disordered" evidence="1">
    <location>
        <begin position="328"/>
        <end position="358"/>
    </location>
</feature>
<proteinExistence type="predicted"/>
<organism evidence="3">
    <name type="scientific">Paraconexibacter sp. AEG42_29</name>
    <dbReference type="NCBI Taxonomy" id="2997339"/>
    <lineage>
        <taxon>Bacteria</taxon>
        <taxon>Bacillati</taxon>
        <taxon>Actinomycetota</taxon>
        <taxon>Thermoleophilia</taxon>
        <taxon>Solirubrobacterales</taxon>
        <taxon>Paraconexibacteraceae</taxon>
        <taxon>Paraconexibacter</taxon>
    </lineage>
</organism>